<dbReference type="InterPro" id="IPR051681">
    <property type="entry name" value="Ser/Thr_Kinases-Pseudokinases"/>
</dbReference>
<dbReference type="PROSITE" id="PS00107">
    <property type="entry name" value="PROTEIN_KINASE_ATP"/>
    <property type="match status" value="1"/>
</dbReference>
<reference evidence="3 4" key="1">
    <citation type="journal article" date="2015" name="Genome Biol. Evol.">
        <title>Comparative Genomics of a Bacterivorous Green Alga Reveals Evolutionary Causalities and Consequences of Phago-Mixotrophic Mode of Nutrition.</title>
        <authorList>
            <person name="Burns J.A."/>
            <person name="Paasch A."/>
            <person name="Narechania A."/>
            <person name="Kim E."/>
        </authorList>
    </citation>
    <scope>NUCLEOTIDE SEQUENCE [LARGE SCALE GENOMIC DNA]</scope>
    <source>
        <strain evidence="3 4">PLY_AMNH</strain>
    </source>
</reference>
<sequence length="321" mass="35206">MQSALGDAAVVDLSAGWEELAAVRSAGQQAGWLLQPDEFEIQSKIGMGSSGTVYQGVCRGAEVAIKKAHLRNARDAASFIQEVKVLSRLRSPHIVPFLGACLEPPDHCMLLTELQHGGTLRDWLYDSRKPQPLAKRLQVAIEIARGMQCIQESTPTTLHRDLKPTNILMGQDDHVKIADFSLARYMPAHSEPLTGETGTYFYMAPEVIRHEPYSGAADVYSFAVLLCELLTMVVPYSDKFLTPIQVAYSVADQGVQLRPTLPNNCDPALLALITMGWHDDPLKRPSFAVFAKQLDTIVHALLTSKPPSRPGSALGKFFGLE</sequence>
<keyword evidence="4" id="KW-1185">Reference proteome</keyword>
<dbReference type="InterPro" id="IPR000719">
    <property type="entry name" value="Prot_kinase_dom"/>
</dbReference>
<organism evidence="3 4">
    <name type="scientific">Cymbomonas tetramitiformis</name>
    <dbReference type="NCBI Taxonomy" id="36881"/>
    <lineage>
        <taxon>Eukaryota</taxon>
        <taxon>Viridiplantae</taxon>
        <taxon>Chlorophyta</taxon>
        <taxon>Pyramimonadophyceae</taxon>
        <taxon>Pyramimonadales</taxon>
        <taxon>Pyramimonadaceae</taxon>
        <taxon>Cymbomonas</taxon>
    </lineage>
</organism>
<dbReference type="InterPro" id="IPR001245">
    <property type="entry name" value="Ser-Thr/Tyr_kinase_cat_dom"/>
</dbReference>
<keyword evidence="1" id="KW-0547">Nucleotide-binding</keyword>
<evidence type="ECO:0000256" key="1">
    <source>
        <dbReference type="PROSITE-ProRule" id="PRU10141"/>
    </source>
</evidence>
<dbReference type="SUPFAM" id="SSF56112">
    <property type="entry name" value="Protein kinase-like (PK-like)"/>
    <property type="match status" value="1"/>
</dbReference>
<name>A0AAE0FRK0_9CHLO</name>
<dbReference type="Pfam" id="PF07714">
    <property type="entry name" value="PK_Tyr_Ser-Thr"/>
    <property type="match status" value="1"/>
</dbReference>
<dbReference type="Gene3D" id="1.10.510.10">
    <property type="entry name" value="Transferase(Phosphotransferase) domain 1"/>
    <property type="match status" value="1"/>
</dbReference>
<dbReference type="PANTHER" id="PTHR44329:SF11">
    <property type="entry name" value="OS09G0443600 PROTEIN"/>
    <property type="match status" value="1"/>
</dbReference>
<feature type="domain" description="Protein kinase" evidence="2">
    <location>
        <begin position="39"/>
        <end position="302"/>
    </location>
</feature>
<dbReference type="InterPro" id="IPR017441">
    <property type="entry name" value="Protein_kinase_ATP_BS"/>
</dbReference>
<dbReference type="Gene3D" id="3.30.200.20">
    <property type="entry name" value="Phosphorylase Kinase, domain 1"/>
    <property type="match status" value="1"/>
</dbReference>
<dbReference type="SMART" id="SM00220">
    <property type="entry name" value="S_TKc"/>
    <property type="match status" value="1"/>
</dbReference>
<dbReference type="EMBL" id="LGRX02014463">
    <property type="protein sequence ID" value="KAK3264579.1"/>
    <property type="molecule type" value="Genomic_DNA"/>
</dbReference>
<accession>A0AAE0FRK0</accession>
<evidence type="ECO:0000313" key="4">
    <source>
        <dbReference type="Proteomes" id="UP001190700"/>
    </source>
</evidence>
<dbReference type="PANTHER" id="PTHR44329">
    <property type="entry name" value="SERINE/THREONINE-PROTEIN KINASE TNNI3K-RELATED"/>
    <property type="match status" value="1"/>
</dbReference>
<keyword evidence="1" id="KW-0067">ATP-binding</keyword>
<dbReference type="GO" id="GO:0005524">
    <property type="term" value="F:ATP binding"/>
    <property type="evidence" value="ECO:0007669"/>
    <property type="project" value="UniProtKB-UniRule"/>
</dbReference>
<dbReference type="AlphaFoldDB" id="A0AAE0FRK0"/>
<dbReference type="GO" id="GO:0004674">
    <property type="term" value="F:protein serine/threonine kinase activity"/>
    <property type="evidence" value="ECO:0007669"/>
    <property type="project" value="TreeGrafter"/>
</dbReference>
<evidence type="ECO:0000313" key="3">
    <source>
        <dbReference type="EMBL" id="KAK3264579.1"/>
    </source>
</evidence>
<protein>
    <recommendedName>
        <fullName evidence="2">Protein kinase domain-containing protein</fullName>
    </recommendedName>
</protein>
<evidence type="ECO:0000259" key="2">
    <source>
        <dbReference type="PROSITE" id="PS50011"/>
    </source>
</evidence>
<dbReference type="Proteomes" id="UP001190700">
    <property type="component" value="Unassembled WGS sequence"/>
</dbReference>
<gene>
    <name evidence="3" type="ORF">CYMTET_26697</name>
</gene>
<proteinExistence type="predicted"/>
<comment type="caution">
    <text evidence="3">The sequence shown here is derived from an EMBL/GenBank/DDBJ whole genome shotgun (WGS) entry which is preliminary data.</text>
</comment>
<dbReference type="CDD" id="cd13999">
    <property type="entry name" value="STKc_MAP3K-like"/>
    <property type="match status" value="1"/>
</dbReference>
<feature type="binding site" evidence="1">
    <location>
        <position position="67"/>
    </location>
    <ligand>
        <name>ATP</name>
        <dbReference type="ChEBI" id="CHEBI:30616"/>
    </ligand>
</feature>
<dbReference type="InterPro" id="IPR011009">
    <property type="entry name" value="Kinase-like_dom_sf"/>
</dbReference>
<dbReference type="PIRSF" id="PIRSF000654">
    <property type="entry name" value="Integrin-linked_kinase"/>
    <property type="match status" value="1"/>
</dbReference>
<dbReference type="PROSITE" id="PS50011">
    <property type="entry name" value="PROTEIN_KINASE_DOM"/>
    <property type="match status" value="1"/>
</dbReference>